<name>A0A1G2E3E6_9BACT</name>
<dbReference type="InterPro" id="IPR018164">
    <property type="entry name" value="Ala-tRNA-synth_IIc_N"/>
</dbReference>
<dbReference type="PROSITE" id="PS50860">
    <property type="entry name" value="AA_TRNA_LIGASE_II_ALA"/>
    <property type="match status" value="1"/>
</dbReference>
<dbReference type="SUPFAM" id="SSF101353">
    <property type="entry name" value="Putative anticodon-binding domain of alanyl-tRNA synthetase (AlaRS)"/>
    <property type="match status" value="1"/>
</dbReference>
<dbReference type="InterPro" id="IPR012947">
    <property type="entry name" value="tRNA_SAD"/>
</dbReference>
<keyword evidence="4" id="KW-0436">Ligase</keyword>
<dbReference type="Proteomes" id="UP000178721">
    <property type="component" value="Unassembled WGS sequence"/>
</dbReference>
<evidence type="ECO:0000256" key="9">
    <source>
        <dbReference type="ARBA" id="ARBA00023146"/>
    </source>
</evidence>
<dbReference type="Gene3D" id="3.30.54.20">
    <property type="match status" value="1"/>
</dbReference>
<dbReference type="Pfam" id="PF07973">
    <property type="entry name" value="tRNA_SAD"/>
    <property type="match status" value="1"/>
</dbReference>
<gene>
    <name evidence="11" type="ORF">A2654_01940</name>
</gene>
<dbReference type="InterPro" id="IPR018162">
    <property type="entry name" value="Ala-tRNA-ligase_IIc_anticod-bd"/>
</dbReference>
<keyword evidence="8" id="KW-0648">Protein biosynthesis</keyword>
<dbReference type="InterPro" id="IPR018163">
    <property type="entry name" value="Thr/Ala-tRNA-synth_IIc_edit"/>
</dbReference>
<keyword evidence="3" id="KW-0820">tRNA-binding</keyword>
<dbReference type="NCBIfam" id="NF002436">
    <property type="entry name" value="PRK01584.1"/>
    <property type="match status" value="1"/>
</dbReference>
<reference evidence="11 12" key="1">
    <citation type="journal article" date="2016" name="Nat. Commun.">
        <title>Thousands of microbial genomes shed light on interconnected biogeochemical processes in an aquifer system.</title>
        <authorList>
            <person name="Anantharaman K."/>
            <person name="Brown C.T."/>
            <person name="Hug L.A."/>
            <person name="Sharon I."/>
            <person name="Castelle C.J."/>
            <person name="Probst A.J."/>
            <person name="Thomas B.C."/>
            <person name="Singh A."/>
            <person name="Wilkins M.J."/>
            <person name="Karaoz U."/>
            <person name="Brodie E.L."/>
            <person name="Williams K.H."/>
            <person name="Hubbard S.S."/>
            <person name="Banfield J.F."/>
        </authorList>
    </citation>
    <scope>NUCLEOTIDE SEQUENCE [LARGE SCALE GENOMIC DNA]</scope>
</reference>
<dbReference type="GO" id="GO:0004813">
    <property type="term" value="F:alanine-tRNA ligase activity"/>
    <property type="evidence" value="ECO:0007669"/>
    <property type="project" value="UniProtKB-EC"/>
</dbReference>
<sequence length="559" mass="62817">MTSQQLRSEFLNFFEKKGHKIVPSFSLLPTDPSVLFTTAGMQQFKEYFLGKKSPYGDKVASCQKCFRTSDIEEVGDDAHLTFLEMLGNFSFGGYFKEEAIKFAYEFLINNLQLPISQLTVTVFGGDNEVPRDEESVKIWEKLGFSEKNGNLRFCGRADNFWGPTGEEGPCGPTTEIHIRGIEVWNLVFNEYFQDKNKKLTPLKQKGVDTGMGLERLAMTAQDKSSVFEIDLFTPLTGMINNQDEKAKRIIADHIKGAVFLISEGILPSNVEQGYVLRRILRRAIQYGKSVDLTSLARKVVEIYEDIYPELKSRETDILSVIEKEKEKFGEALKIGINTTASEIAKGDLDGETAFRLYQSHGFPLELIKEEAKKAGRVVDEEGFYAAQKKHQEVSRAGAEKKFKGGLADDGAEAVKYHTATHLLLAALREVLGPEIYQKGSNITAERLRFDFNYPQKMTDGQIKEIETLVNQKIREDLLVEMKEMSKDKALKIAKVSFDPEKYGEVVKVYQIGDFSIELCGGPHVGRTSELGVFKIIKEESSSAGIRRIRAISLGHATSK</sequence>
<dbReference type="PANTHER" id="PTHR11777">
    <property type="entry name" value="ALANYL-TRNA SYNTHETASE"/>
    <property type="match status" value="1"/>
</dbReference>
<dbReference type="Gene3D" id="3.30.980.10">
    <property type="entry name" value="Threonyl-trna Synthetase, Chain A, domain 2"/>
    <property type="match status" value="1"/>
</dbReference>
<dbReference type="SUPFAM" id="SSF55186">
    <property type="entry name" value="ThrRS/AlaRS common domain"/>
    <property type="match status" value="1"/>
</dbReference>
<feature type="domain" description="Alanyl-transfer RNA synthetases family profile" evidence="10">
    <location>
        <begin position="1"/>
        <end position="559"/>
    </location>
</feature>
<dbReference type="SUPFAM" id="SSF55681">
    <property type="entry name" value="Class II aaRS and biotin synthetases"/>
    <property type="match status" value="1"/>
</dbReference>
<dbReference type="Gene3D" id="3.30.930.10">
    <property type="entry name" value="Bira Bifunctional Protein, Domain 2"/>
    <property type="match status" value="1"/>
</dbReference>
<dbReference type="InterPro" id="IPR018165">
    <property type="entry name" value="Ala-tRNA-synth_IIc_core"/>
</dbReference>
<dbReference type="PANTHER" id="PTHR11777:SF9">
    <property type="entry name" value="ALANINE--TRNA LIGASE, CYTOPLASMIC"/>
    <property type="match status" value="1"/>
</dbReference>
<dbReference type="SMART" id="SM00863">
    <property type="entry name" value="tRNA_SAD"/>
    <property type="match status" value="1"/>
</dbReference>
<dbReference type="GO" id="GO:0005737">
    <property type="term" value="C:cytoplasm"/>
    <property type="evidence" value="ECO:0007669"/>
    <property type="project" value="InterPro"/>
</dbReference>
<organism evidence="11 12">
    <name type="scientific">Candidatus Nealsonbacteria bacterium RIFCSPHIGHO2_01_FULL_43_31</name>
    <dbReference type="NCBI Taxonomy" id="1801665"/>
    <lineage>
        <taxon>Bacteria</taxon>
        <taxon>Candidatus Nealsoniibacteriota</taxon>
    </lineage>
</organism>
<evidence type="ECO:0000256" key="4">
    <source>
        <dbReference type="ARBA" id="ARBA00022598"/>
    </source>
</evidence>
<dbReference type="GO" id="GO:0002161">
    <property type="term" value="F:aminoacyl-tRNA deacylase activity"/>
    <property type="evidence" value="ECO:0007669"/>
    <property type="project" value="TreeGrafter"/>
</dbReference>
<evidence type="ECO:0000256" key="7">
    <source>
        <dbReference type="ARBA" id="ARBA00022884"/>
    </source>
</evidence>
<evidence type="ECO:0000313" key="12">
    <source>
        <dbReference type="Proteomes" id="UP000178721"/>
    </source>
</evidence>
<keyword evidence="6" id="KW-0067">ATP-binding</keyword>
<dbReference type="InterPro" id="IPR045864">
    <property type="entry name" value="aa-tRNA-synth_II/BPL/LPL"/>
</dbReference>
<dbReference type="Pfam" id="PF01411">
    <property type="entry name" value="tRNA-synt_2c"/>
    <property type="match status" value="1"/>
</dbReference>
<proteinExistence type="inferred from homology"/>
<dbReference type="InterPro" id="IPR050058">
    <property type="entry name" value="Ala-tRNA_ligase"/>
</dbReference>
<dbReference type="EMBL" id="MHMA01000015">
    <property type="protein sequence ID" value="OGZ20377.1"/>
    <property type="molecule type" value="Genomic_DNA"/>
</dbReference>
<keyword evidence="7" id="KW-0694">RNA-binding</keyword>
<dbReference type="PRINTS" id="PR00980">
    <property type="entry name" value="TRNASYNTHALA"/>
</dbReference>
<evidence type="ECO:0000256" key="2">
    <source>
        <dbReference type="ARBA" id="ARBA00013168"/>
    </source>
</evidence>
<protein>
    <recommendedName>
        <fullName evidence="2">alanine--tRNA ligase</fullName>
        <ecNumber evidence="2">6.1.1.7</ecNumber>
    </recommendedName>
</protein>
<dbReference type="FunFam" id="3.30.980.10:FF:000004">
    <property type="entry name" value="Alanine--tRNA ligase, cytoplasmic"/>
    <property type="match status" value="1"/>
</dbReference>
<dbReference type="GO" id="GO:0000049">
    <property type="term" value="F:tRNA binding"/>
    <property type="evidence" value="ECO:0007669"/>
    <property type="project" value="UniProtKB-KW"/>
</dbReference>
<keyword evidence="5" id="KW-0547">Nucleotide-binding</keyword>
<evidence type="ECO:0000256" key="1">
    <source>
        <dbReference type="ARBA" id="ARBA00008226"/>
    </source>
</evidence>
<dbReference type="GO" id="GO:0006419">
    <property type="term" value="P:alanyl-tRNA aminoacylation"/>
    <property type="evidence" value="ECO:0007669"/>
    <property type="project" value="InterPro"/>
</dbReference>
<dbReference type="EC" id="6.1.1.7" evidence="2"/>
<dbReference type="CDD" id="cd00673">
    <property type="entry name" value="AlaRS_core"/>
    <property type="match status" value="1"/>
</dbReference>
<evidence type="ECO:0000256" key="3">
    <source>
        <dbReference type="ARBA" id="ARBA00022555"/>
    </source>
</evidence>
<evidence type="ECO:0000256" key="6">
    <source>
        <dbReference type="ARBA" id="ARBA00022840"/>
    </source>
</evidence>
<dbReference type="InterPro" id="IPR002318">
    <property type="entry name" value="Ala-tRNA-lgiase_IIc"/>
</dbReference>
<keyword evidence="9" id="KW-0030">Aminoacyl-tRNA synthetase</keyword>
<comment type="caution">
    <text evidence="11">The sequence shown here is derived from an EMBL/GenBank/DDBJ whole genome shotgun (WGS) entry which is preliminary data.</text>
</comment>
<evidence type="ECO:0000256" key="5">
    <source>
        <dbReference type="ARBA" id="ARBA00022741"/>
    </source>
</evidence>
<evidence type="ECO:0000313" key="11">
    <source>
        <dbReference type="EMBL" id="OGZ20377.1"/>
    </source>
</evidence>
<evidence type="ECO:0000256" key="8">
    <source>
        <dbReference type="ARBA" id="ARBA00022917"/>
    </source>
</evidence>
<evidence type="ECO:0000259" key="10">
    <source>
        <dbReference type="PROSITE" id="PS50860"/>
    </source>
</evidence>
<dbReference type="GO" id="GO:0005524">
    <property type="term" value="F:ATP binding"/>
    <property type="evidence" value="ECO:0007669"/>
    <property type="project" value="UniProtKB-KW"/>
</dbReference>
<accession>A0A1G2E3E6</accession>
<dbReference type="AlphaFoldDB" id="A0A1G2E3E6"/>
<comment type="similarity">
    <text evidence="1">Belongs to the class-II aminoacyl-tRNA synthetase family.</text>
</comment>